<feature type="domain" description="Fe2OG dioxygenase" evidence="6">
    <location>
        <begin position="161"/>
        <end position="296"/>
    </location>
</feature>
<dbReference type="Gene3D" id="2.60.120.330">
    <property type="entry name" value="B-lactam Antibiotic, Isopenicillin N Synthase, Chain"/>
    <property type="match status" value="2"/>
</dbReference>
<dbReference type="InterPro" id="IPR027443">
    <property type="entry name" value="IPNS-like_sf"/>
</dbReference>
<gene>
    <name evidence="7" type="ORF">FNV43_RR01467</name>
</gene>
<evidence type="ECO:0000256" key="1">
    <source>
        <dbReference type="ARBA" id="ARBA00008056"/>
    </source>
</evidence>
<dbReference type="PANTHER" id="PTHR10209">
    <property type="entry name" value="OXIDOREDUCTASE, 2OG-FE II OXYGENASE FAMILY PROTEIN"/>
    <property type="match status" value="1"/>
</dbReference>
<evidence type="ECO:0000256" key="3">
    <source>
        <dbReference type="ARBA" id="ARBA00023002"/>
    </source>
</evidence>
<keyword evidence="2 5" id="KW-0479">Metal-binding</keyword>
<accession>A0A8K0HRI9</accession>
<keyword evidence="4 5" id="KW-0408">Iron</keyword>
<dbReference type="PROSITE" id="PS51471">
    <property type="entry name" value="FE2OG_OXY"/>
    <property type="match status" value="1"/>
</dbReference>
<dbReference type="PANTHER" id="PTHR10209:SF776">
    <property type="entry name" value="2OG-FE(II) OXYGENASE FAMILY OXIDOREDUCTASE"/>
    <property type="match status" value="1"/>
</dbReference>
<reference evidence="7" key="1">
    <citation type="submission" date="2020-03" db="EMBL/GenBank/DDBJ databases">
        <title>A high-quality chromosome-level genome assembly of a woody plant with both climbing and erect habits, Rhamnella rubrinervis.</title>
        <authorList>
            <person name="Lu Z."/>
            <person name="Yang Y."/>
            <person name="Zhu X."/>
            <person name="Sun Y."/>
        </authorList>
    </citation>
    <scope>NUCLEOTIDE SEQUENCE</scope>
    <source>
        <strain evidence="7">BYM</strain>
        <tissue evidence="7">Leaf</tissue>
    </source>
</reference>
<dbReference type="Proteomes" id="UP000796880">
    <property type="component" value="Unassembled WGS sequence"/>
</dbReference>
<dbReference type="GO" id="GO:0046872">
    <property type="term" value="F:metal ion binding"/>
    <property type="evidence" value="ECO:0007669"/>
    <property type="project" value="UniProtKB-KW"/>
</dbReference>
<comment type="caution">
    <text evidence="7">The sequence shown here is derived from an EMBL/GenBank/DDBJ whole genome shotgun (WGS) entry which is preliminary data.</text>
</comment>
<name>A0A8K0HRI9_9ROSA</name>
<dbReference type="AlphaFoldDB" id="A0A8K0HRI9"/>
<dbReference type="Pfam" id="PF03171">
    <property type="entry name" value="2OG-FeII_Oxy"/>
    <property type="match status" value="1"/>
</dbReference>
<dbReference type="GO" id="GO:0051213">
    <property type="term" value="F:dioxygenase activity"/>
    <property type="evidence" value="ECO:0007669"/>
    <property type="project" value="UniProtKB-ARBA"/>
</dbReference>
<dbReference type="InterPro" id="IPR026992">
    <property type="entry name" value="DIOX_N"/>
</dbReference>
<keyword evidence="3 5" id="KW-0560">Oxidoreductase</keyword>
<dbReference type="InterPro" id="IPR044861">
    <property type="entry name" value="IPNS-like_FE2OG_OXY"/>
</dbReference>
<organism evidence="7 8">
    <name type="scientific">Rhamnella rubrinervis</name>
    <dbReference type="NCBI Taxonomy" id="2594499"/>
    <lineage>
        <taxon>Eukaryota</taxon>
        <taxon>Viridiplantae</taxon>
        <taxon>Streptophyta</taxon>
        <taxon>Embryophyta</taxon>
        <taxon>Tracheophyta</taxon>
        <taxon>Spermatophyta</taxon>
        <taxon>Magnoliopsida</taxon>
        <taxon>eudicotyledons</taxon>
        <taxon>Gunneridae</taxon>
        <taxon>Pentapetalae</taxon>
        <taxon>rosids</taxon>
        <taxon>fabids</taxon>
        <taxon>Rosales</taxon>
        <taxon>Rhamnaceae</taxon>
        <taxon>rhamnoid group</taxon>
        <taxon>Rhamneae</taxon>
        <taxon>Rhamnella</taxon>
    </lineage>
</organism>
<comment type="similarity">
    <text evidence="1 5">Belongs to the iron/ascorbate-dependent oxidoreductase family.</text>
</comment>
<keyword evidence="8" id="KW-1185">Reference proteome</keyword>
<dbReference type="InterPro" id="IPR005123">
    <property type="entry name" value="Oxoglu/Fe-dep_dioxygenase_dom"/>
</dbReference>
<sequence length="350" mass="39347">MWHTYVESAGARAVKHYCFEQNGGPGDSVAGDSIDRLQQLKVFDESKAGVKGLVDSGVTRIPPIFVIPPEDISGDETSSGELTQTQFTIPVVDLGDISSKRPDTVAEVRRAAEMVGFFQVVNHGIPGRVMEMMLEGARKFHELPREVKAEYYTRELTKNVKFMSNFDLYESKFANWRDTLFCVRGPEPLDPHDLPFVCRDITMEYSEEVRKLGITLFELLSEALGLKPDHLIGMDCAKGHVILSGLQIQYQNQWIDVPPVPGALVLISNDRFKSVDHRAVAKNVGPRLSIACFFTLHLYQSTMLYGPIKELLSEDQPPVYRETSIIDFITYYDGKGLDGKSALTHFKLQR</sequence>
<evidence type="ECO:0000313" key="8">
    <source>
        <dbReference type="Proteomes" id="UP000796880"/>
    </source>
</evidence>
<evidence type="ECO:0000313" key="7">
    <source>
        <dbReference type="EMBL" id="KAF3456813.1"/>
    </source>
</evidence>
<dbReference type="EMBL" id="VOIH02000001">
    <property type="protein sequence ID" value="KAF3456813.1"/>
    <property type="molecule type" value="Genomic_DNA"/>
</dbReference>
<evidence type="ECO:0000256" key="2">
    <source>
        <dbReference type="ARBA" id="ARBA00022723"/>
    </source>
</evidence>
<dbReference type="OrthoDB" id="288590at2759"/>
<evidence type="ECO:0000256" key="5">
    <source>
        <dbReference type="RuleBase" id="RU003682"/>
    </source>
</evidence>
<proteinExistence type="inferred from homology"/>
<evidence type="ECO:0000256" key="4">
    <source>
        <dbReference type="ARBA" id="ARBA00023004"/>
    </source>
</evidence>
<evidence type="ECO:0000259" key="6">
    <source>
        <dbReference type="PROSITE" id="PS51471"/>
    </source>
</evidence>
<dbReference type="Pfam" id="PF14226">
    <property type="entry name" value="DIOX_N"/>
    <property type="match status" value="1"/>
</dbReference>
<dbReference type="SUPFAM" id="SSF51197">
    <property type="entry name" value="Clavaminate synthase-like"/>
    <property type="match status" value="1"/>
</dbReference>
<protein>
    <recommendedName>
        <fullName evidence="6">Fe2OG dioxygenase domain-containing protein</fullName>
    </recommendedName>
</protein>